<protein>
    <recommendedName>
        <fullName evidence="3">F-box domain-containing protein</fullName>
    </recommendedName>
</protein>
<keyword evidence="2" id="KW-1185">Reference proteome</keyword>
<evidence type="ECO:0008006" key="3">
    <source>
        <dbReference type="Google" id="ProtNLM"/>
    </source>
</evidence>
<dbReference type="Proteomes" id="UP001159405">
    <property type="component" value="Unassembled WGS sequence"/>
</dbReference>
<evidence type="ECO:0000313" key="1">
    <source>
        <dbReference type="EMBL" id="CAH3127832.1"/>
    </source>
</evidence>
<name>A0ABN8P3J0_9CNID</name>
<sequence>MASTLLLTDDCLHKIVSYIDDPNSFYNIALTCQRLLQVTRNTRSVLHTNLLRVKAEYYIKCFTVENGDDYEAFSKVEAFLLEASRLTEAKGMLSYDKVVDIWQRNGPVVAKLFTWLRSKESSVEEGEPRATCFTESRKVTLRLPSSGKTMVIETSYFRDYNHVYDPELSIHLTCGDLDVTSEGFTHYSPEDYMYWEEDEVSRAVQPMKAIIELLQKELGETVPQISSRFFIWLCYFFPDESNLNEAHRVRFKDDGRNMKPTYASVQTTIDQLRKDQQIDGKLQRLMSGWKSDEDQKSKYSRMAAETVIILAQKSKTNVLKRLKEDASRFHLIATDYDMKKLPKQLLLDLILRLSLKESGYGAASIADKCVESTVFFRCHGNKPMKVCGSMRGDGAGLPSWDEIELEFTLPDGKVLMLGGENEPLQIEKLSPVTELLRQGFSQQRQGEELISKIGNLFTAAFFLTALEFNVDSDTFLGGYNKLIPSDSEEESSAAESSEEMETSMKVLPAALQKITWIGKKMKKKKEENEVSRAAVQPMKAIIELLQKVLGETVPPKVPKQLVLELILRTSVKESDHGPGSIADKCVKGQVIFRCHGCEIITVRGVIHGDGAGYPSWHILVLDFTLPDGKPLRLYARHTPLQSESLHPVTELLQQGISQRMRKAHP</sequence>
<comment type="caution">
    <text evidence="1">The sequence shown here is derived from an EMBL/GenBank/DDBJ whole genome shotgun (WGS) entry which is preliminary data.</text>
</comment>
<organism evidence="1 2">
    <name type="scientific">Porites lobata</name>
    <dbReference type="NCBI Taxonomy" id="104759"/>
    <lineage>
        <taxon>Eukaryota</taxon>
        <taxon>Metazoa</taxon>
        <taxon>Cnidaria</taxon>
        <taxon>Anthozoa</taxon>
        <taxon>Hexacorallia</taxon>
        <taxon>Scleractinia</taxon>
        <taxon>Fungiina</taxon>
        <taxon>Poritidae</taxon>
        <taxon>Porites</taxon>
    </lineage>
</organism>
<dbReference type="EMBL" id="CALNXK010000044">
    <property type="protein sequence ID" value="CAH3127832.1"/>
    <property type="molecule type" value="Genomic_DNA"/>
</dbReference>
<proteinExistence type="predicted"/>
<evidence type="ECO:0000313" key="2">
    <source>
        <dbReference type="Proteomes" id="UP001159405"/>
    </source>
</evidence>
<gene>
    <name evidence="1" type="ORF">PLOB_00033231</name>
</gene>
<reference evidence="1 2" key="1">
    <citation type="submission" date="2022-05" db="EMBL/GenBank/DDBJ databases">
        <authorList>
            <consortium name="Genoscope - CEA"/>
            <person name="William W."/>
        </authorList>
    </citation>
    <scope>NUCLEOTIDE SEQUENCE [LARGE SCALE GENOMIC DNA]</scope>
</reference>
<accession>A0ABN8P3J0</accession>